<feature type="coiled-coil region" evidence="2">
    <location>
        <begin position="101"/>
        <end position="187"/>
    </location>
</feature>
<evidence type="ECO:0000313" key="6">
    <source>
        <dbReference type="EMBL" id="SEH87826.1"/>
    </source>
</evidence>
<keyword evidence="2" id="KW-0175">Coiled coil</keyword>
<dbReference type="InterPro" id="IPR025554">
    <property type="entry name" value="DUF4140"/>
</dbReference>
<dbReference type="Pfam" id="PF13598">
    <property type="entry name" value="DUF4139"/>
    <property type="match status" value="1"/>
</dbReference>
<evidence type="ECO:0000256" key="1">
    <source>
        <dbReference type="PROSITE-ProRule" id="PRU01360"/>
    </source>
</evidence>
<proteinExistence type="inferred from homology"/>
<organism evidence="6 7">
    <name type="scientific">Paenimyroides marinum</name>
    <dbReference type="NCBI Taxonomy" id="1159016"/>
    <lineage>
        <taxon>Bacteria</taxon>
        <taxon>Pseudomonadati</taxon>
        <taxon>Bacteroidota</taxon>
        <taxon>Flavobacteriia</taxon>
        <taxon>Flavobacteriales</taxon>
        <taxon>Flavobacteriaceae</taxon>
        <taxon>Paenimyroides</taxon>
    </lineage>
</organism>
<dbReference type="InterPro" id="IPR012910">
    <property type="entry name" value="Plug_dom"/>
</dbReference>
<keyword evidence="1" id="KW-0472">Membrane</keyword>
<dbReference type="EMBL" id="FNXE01000026">
    <property type="protein sequence ID" value="SEH87826.1"/>
    <property type="molecule type" value="Genomic_DNA"/>
</dbReference>
<evidence type="ECO:0000313" key="7">
    <source>
        <dbReference type="Proteomes" id="UP000199634"/>
    </source>
</evidence>
<dbReference type="PANTHER" id="PTHR31005:SF8">
    <property type="entry name" value="DUF4139 DOMAIN-CONTAINING PROTEIN"/>
    <property type="match status" value="1"/>
</dbReference>
<dbReference type="Pfam" id="PF07715">
    <property type="entry name" value="Plug"/>
    <property type="match status" value="1"/>
</dbReference>
<accession>A0A1H6LNF0</accession>
<evidence type="ECO:0000259" key="4">
    <source>
        <dbReference type="Pfam" id="PF13598"/>
    </source>
</evidence>
<dbReference type="NCBIfam" id="TIGR04057">
    <property type="entry name" value="SusC_RagA_signa"/>
    <property type="match status" value="1"/>
</dbReference>
<dbReference type="InterPro" id="IPR039426">
    <property type="entry name" value="TonB-dep_rcpt-like"/>
</dbReference>
<dbReference type="AlphaFoldDB" id="A0A1H6LNF0"/>
<evidence type="ECO:0008006" key="8">
    <source>
        <dbReference type="Google" id="ProtNLM"/>
    </source>
</evidence>
<reference evidence="6 7" key="1">
    <citation type="submission" date="2016-10" db="EMBL/GenBank/DDBJ databases">
        <authorList>
            <person name="de Groot N.N."/>
        </authorList>
    </citation>
    <scope>NUCLEOTIDE SEQUENCE [LARGE SCALE GENOMIC DNA]</scope>
    <source>
        <strain evidence="6 7">CGMCC 1.10825</strain>
    </source>
</reference>
<evidence type="ECO:0000259" key="3">
    <source>
        <dbReference type="Pfam" id="PF07715"/>
    </source>
</evidence>
<dbReference type="GO" id="GO:0009279">
    <property type="term" value="C:cell outer membrane"/>
    <property type="evidence" value="ECO:0007669"/>
    <property type="project" value="UniProtKB-SubCell"/>
</dbReference>
<dbReference type="InterPro" id="IPR037066">
    <property type="entry name" value="Plug_dom_sf"/>
</dbReference>
<dbReference type="Pfam" id="PF13600">
    <property type="entry name" value="DUF4140"/>
    <property type="match status" value="1"/>
</dbReference>
<keyword evidence="7" id="KW-1185">Reference proteome</keyword>
<feature type="domain" description="DUF4139" evidence="4">
    <location>
        <begin position="217"/>
        <end position="604"/>
    </location>
</feature>
<keyword evidence="1" id="KW-0812">Transmembrane</keyword>
<dbReference type="NCBIfam" id="TIGR02231">
    <property type="entry name" value="mucoidy inhibitor MuiA family protein"/>
    <property type="match status" value="2"/>
</dbReference>
<gene>
    <name evidence="6" type="ORF">SAMN02927937_01904</name>
</gene>
<dbReference type="InterPro" id="IPR011935">
    <property type="entry name" value="CHP02231"/>
</dbReference>
<dbReference type="InterPro" id="IPR023997">
    <property type="entry name" value="TonB-dep_OMP_SusC/RagA_CS"/>
</dbReference>
<sequence>MKNMLIPIAIVYSITANAQKPVFTQAQIQSARIYNNAAELKHKASAQISSGTSEIVITNVANYLNENTVQIGVPKNVTVMSVQFTNAYVEEYDNNQDSPLVKPVKEEIEKKEAELNALLNQLNSEKKSIELLDKNQSMSNAQNFSVAELTKLLEFYKTKRTDLSNSIDKLELKEEKLEEELTVLKGKLTFNETSAEKTSQGKLILNVMSNQPATIPLEISYLTNQATWQPSYEMRIDKINEPINMLYKAQVQQNTGIDWKNVKLSLTSGPANQNTFAPELQPWFLDYYNIAYRSKMEVRPNADVVNTLQDQVPGLNIESGSGQPGASTSVTLRGVGSINKDTEPLYVIDGVPMSSDKFRSINPDDIANIDVLKDAGATSIYGNRGANGVIVVTTKSAMGTSTMNDFTQINENQLNITFDIDIPYTILSNGKQHSVALKDTQLPATYSYVSIPKLDTNTYLIAKVKNYGEYNILPGEANVVFEGMYVGKTYVNANSNEDELRLSLGKDQNISVTRTLINDKSGTKTLSSRKVQDFVYEIAVRNNKKENISIIIEDQIPVSSNNDIEITLTDKSSAKIDEEKGKLSWDVTLKSNETKKIRFGYQVKSAKDKHLGL</sequence>
<comment type="similarity">
    <text evidence="1">Belongs to the TonB-dependent receptor family.</text>
</comment>
<keyword evidence="1" id="KW-0998">Cell outer membrane</keyword>
<dbReference type="PANTHER" id="PTHR31005">
    <property type="entry name" value="DUF4139 DOMAIN-CONTAINING PROTEIN"/>
    <property type="match status" value="1"/>
</dbReference>
<evidence type="ECO:0000256" key="2">
    <source>
        <dbReference type="SAM" id="Coils"/>
    </source>
</evidence>
<dbReference type="Proteomes" id="UP000199634">
    <property type="component" value="Unassembled WGS sequence"/>
</dbReference>
<keyword evidence="1" id="KW-0813">Transport</keyword>
<dbReference type="SUPFAM" id="SSF56935">
    <property type="entry name" value="Porins"/>
    <property type="match status" value="1"/>
</dbReference>
<keyword evidence="1" id="KW-1134">Transmembrane beta strand</keyword>
<feature type="domain" description="TonB-dependent receptor plug" evidence="3">
    <location>
        <begin position="293"/>
        <end position="389"/>
    </location>
</feature>
<dbReference type="RefSeq" id="WP_091099601.1">
    <property type="nucleotide sequence ID" value="NZ_FNXE01000026.1"/>
</dbReference>
<feature type="domain" description="DUF4140" evidence="5">
    <location>
        <begin position="33"/>
        <end position="132"/>
    </location>
</feature>
<dbReference type="InterPro" id="IPR037291">
    <property type="entry name" value="DUF4139"/>
</dbReference>
<dbReference type="OrthoDB" id="634585at2"/>
<comment type="subcellular location">
    <subcellularLocation>
        <location evidence="1">Cell outer membrane</location>
        <topology evidence="1">Multi-pass membrane protein</topology>
    </subcellularLocation>
</comment>
<name>A0A1H6LNF0_9FLAO</name>
<dbReference type="Gene3D" id="2.170.130.10">
    <property type="entry name" value="TonB-dependent receptor, plug domain"/>
    <property type="match status" value="1"/>
</dbReference>
<dbReference type="PROSITE" id="PS52016">
    <property type="entry name" value="TONB_DEPENDENT_REC_3"/>
    <property type="match status" value="1"/>
</dbReference>
<protein>
    <recommendedName>
        <fullName evidence="8">Mucoidy inhibitor MuiA family protein</fullName>
    </recommendedName>
</protein>
<evidence type="ECO:0000259" key="5">
    <source>
        <dbReference type="Pfam" id="PF13600"/>
    </source>
</evidence>